<dbReference type="EC" id="1.-.-.-" evidence="5"/>
<dbReference type="EMBL" id="QGNW01000048">
    <property type="protein sequence ID" value="RVX07062.1"/>
    <property type="molecule type" value="Genomic_DNA"/>
</dbReference>
<dbReference type="GO" id="GO:0050660">
    <property type="term" value="F:flavin adenine dinucleotide binding"/>
    <property type="evidence" value="ECO:0007669"/>
    <property type="project" value="InterPro"/>
</dbReference>
<dbReference type="GO" id="GO:0050661">
    <property type="term" value="F:NADP binding"/>
    <property type="evidence" value="ECO:0007669"/>
    <property type="project" value="InterPro"/>
</dbReference>
<keyword evidence="5 7" id="KW-0503">Monooxygenase</keyword>
<comment type="cofactor">
    <cofactor evidence="5">
        <name>FAD</name>
        <dbReference type="ChEBI" id="CHEBI:57692"/>
    </cofactor>
</comment>
<evidence type="ECO:0000256" key="2">
    <source>
        <dbReference type="ARBA" id="ARBA00022630"/>
    </source>
</evidence>
<dbReference type="Pfam" id="PF00743">
    <property type="entry name" value="FMO-like"/>
    <property type="match status" value="2"/>
</dbReference>
<accession>A0A438JDN0</accession>
<organism evidence="7 8">
    <name type="scientific">Vitis vinifera</name>
    <name type="common">Grape</name>
    <dbReference type="NCBI Taxonomy" id="29760"/>
    <lineage>
        <taxon>Eukaryota</taxon>
        <taxon>Viridiplantae</taxon>
        <taxon>Streptophyta</taxon>
        <taxon>Embryophyta</taxon>
        <taxon>Tracheophyta</taxon>
        <taxon>Spermatophyta</taxon>
        <taxon>Magnoliopsida</taxon>
        <taxon>eudicotyledons</taxon>
        <taxon>Gunneridae</taxon>
        <taxon>Pentapetalae</taxon>
        <taxon>rosids</taxon>
        <taxon>Vitales</taxon>
        <taxon>Vitaceae</taxon>
        <taxon>Viteae</taxon>
        <taxon>Vitis</taxon>
    </lineage>
</organism>
<evidence type="ECO:0000256" key="4">
    <source>
        <dbReference type="ARBA" id="ARBA00023002"/>
    </source>
</evidence>
<keyword evidence="2 5" id="KW-0285">Flavoprotein</keyword>
<keyword evidence="6" id="KW-0812">Transmembrane</keyword>
<dbReference type="InterPro" id="IPR036188">
    <property type="entry name" value="FAD/NAD-bd_sf"/>
</dbReference>
<name>A0A438JDN0_VITVI</name>
<evidence type="ECO:0000313" key="7">
    <source>
        <dbReference type="EMBL" id="RVX07062.1"/>
    </source>
</evidence>
<proteinExistence type="inferred from homology"/>
<keyword evidence="3 5" id="KW-0274">FAD</keyword>
<evidence type="ECO:0000256" key="6">
    <source>
        <dbReference type="SAM" id="Phobius"/>
    </source>
</evidence>
<dbReference type="InterPro" id="IPR050346">
    <property type="entry name" value="FMO-like"/>
</dbReference>
<evidence type="ECO:0000313" key="8">
    <source>
        <dbReference type="Proteomes" id="UP000288805"/>
    </source>
</evidence>
<protein>
    <recommendedName>
        <fullName evidence="5">Flavin-containing monooxygenase</fullName>
        <ecNumber evidence="5">1.-.-.-</ecNumber>
    </recommendedName>
</protein>
<sequence length="232" mass="26066">MRSETIGFQDYPFISKGQAYNDSSRFPGHREVFLYINDYATTFGLTKLVRFETNVVYAGLVNGKWRVRSRMENGVIADETFYVVVVCNGHNTKPRTAEILGIDAWSGKVGSSDLDIFMDIAQVAKEVHIASRSAKVGVLGNMSSYDNLKLHPMYHFPFLDTNDIITMEDNCVGPLYKHTFPPALVAWLSFVGLPLMGIGFILYEFQSKWIAGVLSSRIGLPSEEEMMRDVEA</sequence>
<keyword evidence="4 5" id="KW-0560">Oxidoreductase</keyword>
<evidence type="ECO:0000256" key="3">
    <source>
        <dbReference type="ARBA" id="ARBA00022827"/>
    </source>
</evidence>
<evidence type="ECO:0000256" key="1">
    <source>
        <dbReference type="ARBA" id="ARBA00009183"/>
    </source>
</evidence>
<keyword evidence="6" id="KW-1133">Transmembrane helix</keyword>
<dbReference type="GO" id="GO:0004499">
    <property type="term" value="F:N,N-dimethylaniline monooxygenase activity"/>
    <property type="evidence" value="ECO:0007669"/>
    <property type="project" value="InterPro"/>
</dbReference>
<evidence type="ECO:0000256" key="5">
    <source>
        <dbReference type="RuleBase" id="RU361177"/>
    </source>
</evidence>
<dbReference type="Gene3D" id="3.50.50.60">
    <property type="entry name" value="FAD/NAD(P)-binding domain"/>
    <property type="match status" value="2"/>
</dbReference>
<dbReference type="InterPro" id="IPR020946">
    <property type="entry name" value="Flavin_mOase-like"/>
</dbReference>
<comment type="similarity">
    <text evidence="1 5">Belongs to the FMO family.</text>
</comment>
<dbReference type="PANTHER" id="PTHR23023">
    <property type="entry name" value="DIMETHYLANILINE MONOOXYGENASE"/>
    <property type="match status" value="1"/>
</dbReference>
<reference evidence="7 8" key="1">
    <citation type="journal article" date="2018" name="PLoS Genet.">
        <title>Population sequencing reveals clonal diversity and ancestral inbreeding in the grapevine cultivar Chardonnay.</title>
        <authorList>
            <person name="Roach M.J."/>
            <person name="Johnson D.L."/>
            <person name="Bohlmann J."/>
            <person name="van Vuuren H.J."/>
            <person name="Jones S.J."/>
            <person name="Pretorius I.S."/>
            <person name="Schmidt S.A."/>
            <person name="Borneman A.R."/>
        </authorList>
    </citation>
    <scope>NUCLEOTIDE SEQUENCE [LARGE SCALE GENOMIC DNA]</scope>
    <source>
        <strain evidence="8">cv. Chardonnay</strain>
        <tissue evidence="7">Leaf</tissue>
    </source>
</reference>
<dbReference type="SMR" id="A0A438JDN0"/>
<comment type="caution">
    <text evidence="7">The sequence shown here is derived from an EMBL/GenBank/DDBJ whole genome shotgun (WGS) entry which is preliminary data.</text>
</comment>
<gene>
    <name evidence="7" type="primary">FMOGS-OX5_3</name>
    <name evidence="7" type="ORF">CK203_030497</name>
</gene>
<keyword evidence="6" id="KW-0472">Membrane</keyword>
<dbReference type="SUPFAM" id="SSF51905">
    <property type="entry name" value="FAD/NAD(P)-binding domain"/>
    <property type="match status" value="1"/>
</dbReference>
<dbReference type="AlphaFoldDB" id="A0A438JDN0"/>
<feature type="transmembrane region" description="Helical" evidence="6">
    <location>
        <begin position="184"/>
        <end position="203"/>
    </location>
</feature>
<dbReference type="Proteomes" id="UP000288805">
    <property type="component" value="Unassembled WGS sequence"/>
</dbReference>